<name>A0A178IQF9_9BACT</name>
<dbReference type="STRING" id="1184151.AW736_01850"/>
<sequence length="203" mass="20003">MTCVSLLIEPVAGASMAQGTRLDIGGAGIGFVREGEGAVVCASVPGNDDEPQWLPVGQAIPVNANNSLGWMHVGVRIDRDASLWDLRLDGSVVASGLPLVCGNVENALLMMCAGSNGPVLVDDVIVGPESPESSANDAPNVSGQAISADASPAGQAGGNATSDGGNASSTNVPSTATSAPSGNGNGQTSPNAGQFMLFSPCAG</sequence>
<feature type="compositionally biased region" description="Polar residues" evidence="1">
    <location>
        <begin position="158"/>
        <end position="192"/>
    </location>
</feature>
<gene>
    <name evidence="2" type="ORF">AW736_01850</name>
</gene>
<dbReference type="AlphaFoldDB" id="A0A178IQF9"/>
<accession>A0A178IQF9</accession>
<evidence type="ECO:0000313" key="2">
    <source>
        <dbReference type="EMBL" id="OAM91697.1"/>
    </source>
</evidence>
<organism evidence="2 3">
    <name type="scientific">Termitidicoccus mucosus</name>
    <dbReference type="NCBI Taxonomy" id="1184151"/>
    <lineage>
        <taxon>Bacteria</taxon>
        <taxon>Pseudomonadati</taxon>
        <taxon>Verrucomicrobiota</taxon>
        <taxon>Opitutia</taxon>
        <taxon>Opitutales</taxon>
        <taxon>Opitutaceae</taxon>
        <taxon>Termitidicoccus</taxon>
    </lineage>
</organism>
<feature type="compositionally biased region" description="Polar residues" evidence="1">
    <location>
        <begin position="131"/>
        <end position="145"/>
    </location>
</feature>
<dbReference type="EMBL" id="LRRQ01000016">
    <property type="protein sequence ID" value="OAM91697.1"/>
    <property type="molecule type" value="Genomic_DNA"/>
</dbReference>
<evidence type="ECO:0000313" key="3">
    <source>
        <dbReference type="Proteomes" id="UP000078486"/>
    </source>
</evidence>
<dbReference type="Proteomes" id="UP000078486">
    <property type="component" value="Unassembled WGS sequence"/>
</dbReference>
<feature type="region of interest" description="Disordered" evidence="1">
    <location>
        <begin position="124"/>
        <end position="194"/>
    </location>
</feature>
<comment type="caution">
    <text evidence="2">The sequence shown here is derived from an EMBL/GenBank/DDBJ whole genome shotgun (WGS) entry which is preliminary data.</text>
</comment>
<proteinExistence type="predicted"/>
<keyword evidence="3" id="KW-1185">Reference proteome</keyword>
<reference evidence="2 3" key="1">
    <citation type="submission" date="2016-01" db="EMBL/GenBank/DDBJ databases">
        <title>High potential of lignocellulose degradation of a new Verrucomicrobia species.</title>
        <authorList>
            <person name="Wang Y."/>
            <person name="Shi Y."/>
            <person name="Qiu Z."/>
            <person name="Liu S."/>
            <person name="Yang H."/>
        </authorList>
    </citation>
    <scope>NUCLEOTIDE SEQUENCE [LARGE SCALE GENOMIC DNA]</scope>
    <source>
        <strain evidence="2 3">TSB47</strain>
    </source>
</reference>
<protein>
    <submittedName>
        <fullName evidence="2">Uncharacterized protein</fullName>
    </submittedName>
</protein>
<evidence type="ECO:0000256" key="1">
    <source>
        <dbReference type="SAM" id="MobiDB-lite"/>
    </source>
</evidence>